<keyword evidence="1" id="KW-0472">Membrane</keyword>
<gene>
    <name evidence="2" type="ORF">V0U79_06110</name>
</gene>
<feature type="transmembrane region" description="Helical" evidence="1">
    <location>
        <begin position="15"/>
        <end position="35"/>
    </location>
</feature>
<organism evidence="2 3">
    <name type="scientific">Hyphobacterium lacteum</name>
    <dbReference type="NCBI Taxonomy" id="3116575"/>
    <lineage>
        <taxon>Bacteria</taxon>
        <taxon>Pseudomonadati</taxon>
        <taxon>Pseudomonadota</taxon>
        <taxon>Alphaproteobacteria</taxon>
        <taxon>Maricaulales</taxon>
        <taxon>Maricaulaceae</taxon>
        <taxon>Hyphobacterium</taxon>
    </lineage>
</organism>
<reference evidence="2 3" key="1">
    <citation type="submission" date="2024-01" db="EMBL/GenBank/DDBJ databases">
        <title>Hyphobacterium bacterium isolated from marine sediment.</title>
        <authorList>
            <person name="Zhao S."/>
        </authorList>
    </citation>
    <scope>NUCLEOTIDE SEQUENCE [LARGE SCALE GENOMIC DNA]</scope>
    <source>
        <strain evidence="3">HN65</strain>
    </source>
</reference>
<evidence type="ECO:0008006" key="4">
    <source>
        <dbReference type="Google" id="ProtNLM"/>
    </source>
</evidence>
<keyword evidence="1" id="KW-0812">Transmembrane</keyword>
<comment type="caution">
    <text evidence="2">The sequence shown here is derived from an EMBL/GenBank/DDBJ whole genome shotgun (WGS) entry which is preliminary data.</text>
</comment>
<evidence type="ECO:0000313" key="2">
    <source>
        <dbReference type="EMBL" id="MEE2525933.1"/>
    </source>
</evidence>
<proteinExistence type="predicted"/>
<dbReference type="RefSeq" id="WP_330198592.1">
    <property type="nucleotide sequence ID" value="NZ_JAZDRP010000003.1"/>
</dbReference>
<sequence length="252" mass="28564">MILARLTRAIREQNWFAVVLEFVIVVAGVLLAFQISQLAERRAERAYARDALARIENEVRIIMSVRDMVRPRLETQLQGLIEARPIITGNVEADTLTPQQCAAIANSNQMHAAPDEIPSLHEMVDSGALASIDNPALRQAVTDFASKQATVRDWIRQQAVEIDDLTELFPDLIWFVLVEAPEDDDGWNRRSVCDLEAMRNSRAFRAHLMRNYAMVRSSESFVYDFLDEAFNDLHTAIDAELGIIHEEEETGE</sequence>
<name>A0ABU7LPU7_9PROT</name>
<evidence type="ECO:0000256" key="1">
    <source>
        <dbReference type="SAM" id="Phobius"/>
    </source>
</evidence>
<evidence type="ECO:0000313" key="3">
    <source>
        <dbReference type="Proteomes" id="UP001354971"/>
    </source>
</evidence>
<dbReference type="Proteomes" id="UP001354971">
    <property type="component" value="Unassembled WGS sequence"/>
</dbReference>
<accession>A0ABU7LPU7</accession>
<keyword evidence="3" id="KW-1185">Reference proteome</keyword>
<keyword evidence="1" id="KW-1133">Transmembrane helix</keyword>
<dbReference type="EMBL" id="JAZDRP010000003">
    <property type="protein sequence ID" value="MEE2525933.1"/>
    <property type="molecule type" value="Genomic_DNA"/>
</dbReference>
<protein>
    <recommendedName>
        <fullName evidence="4">Secreted protein</fullName>
    </recommendedName>
</protein>